<protein>
    <submittedName>
        <fullName evidence="1">Uncharacterized protein</fullName>
    </submittedName>
</protein>
<evidence type="ECO:0000313" key="1">
    <source>
        <dbReference type="EMBL" id="KAJ0042933.1"/>
    </source>
</evidence>
<proteinExistence type="predicted"/>
<reference evidence="2" key="1">
    <citation type="journal article" date="2023" name="G3 (Bethesda)">
        <title>Genome assembly and association tests identify interacting loci associated with vigor, precocity, and sex in interspecific pistachio rootstocks.</title>
        <authorList>
            <person name="Palmer W."/>
            <person name="Jacygrad E."/>
            <person name="Sagayaradj S."/>
            <person name="Cavanaugh K."/>
            <person name="Han R."/>
            <person name="Bertier L."/>
            <person name="Beede B."/>
            <person name="Kafkas S."/>
            <person name="Golino D."/>
            <person name="Preece J."/>
            <person name="Michelmore R."/>
        </authorList>
    </citation>
    <scope>NUCLEOTIDE SEQUENCE [LARGE SCALE GENOMIC DNA]</scope>
</reference>
<dbReference type="EMBL" id="CM047739">
    <property type="protein sequence ID" value="KAJ0042933.1"/>
    <property type="molecule type" value="Genomic_DNA"/>
</dbReference>
<name>A0ACC0YYW6_9ROSI</name>
<accession>A0ACC0YYW6</accession>
<organism evidence="1 2">
    <name type="scientific">Pistacia integerrima</name>
    <dbReference type="NCBI Taxonomy" id="434235"/>
    <lineage>
        <taxon>Eukaryota</taxon>
        <taxon>Viridiplantae</taxon>
        <taxon>Streptophyta</taxon>
        <taxon>Embryophyta</taxon>
        <taxon>Tracheophyta</taxon>
        <taxon>Spermatophyta</taxon>
        <taxon>Magnoliopsida</taxon>
        <taxon>eudicotyledons</taxon>
        <taxon>Gunneridae</taxon>
        <taxon>Pentapetalae</taxon>
        <taxon>rosids</taxon>
        <taxon>malvids</taxon>
        <taxon>Sapindales</taxon>
        <taxon>Anacardiaceae</taxon>
        <taxon>Pistacia</taxon>
    </lineage>
</organism>
<sequence length="333" mass="36542">MAGKETMGRSRRKYFRQPPAVPFLWEEKPGIAKRDWRQAISSVSPIQMPPVKLIASIPFNLEEKPGTPLNSLSHPPLESEQKILPENLMTFPSPPESEPSNLITFPSPQVLPENIMTFPSPPESGPLPIRPENLTTFPSPTAYPQGYDVVDNGKEEVSDNGQDDQKALFELDLEAFDFETDGSFSSSPSLLANCLVPSVAISSAVPVEKSSLSDDTSDEPNIPSTPDSETDSSTSSYTNGFSSLVGASFLECLFPLLPPKLVSLKGSVVIRSPTTLGELIMISRRRSYQMKAAQIRKQNLSMEFARRASGCCIFGTSIKMIEGLQRKKCQLML</sequence>
<comment type="caution">
    <text evidence="1">The sequence shown here is derived from an EMBL/GenBank/DDBJ whole genome shotgun (WGS) entry which is preliminary data.</text>
</comment>
<keyword evidence="2" id="KW-1185">Reference proteome</keyword>
<evidence type="ECO:0000313" key="2">
    <source>
        <dbReference type="Proteomes" id="UP001163603"/>
    </source>
</evidence>
<dbReference type="Proteomes" id="UP001163603">
    <property type="component" value="Chromosome 4"/>
</dbReference>
<gene>
    <name evidence="1" type="ORF">Pint_17297</name>
</gene>